<keyword evidence="3" id="KW-1185">Reference proteome</keyword>
<proteinExistence type="predicted"/>
<evidence type="ECO:0000313" key="2">
    <source>
        <dbReference type="EMBL" id="TKR64108.1"/>
    </source>
</evidence>
<comment type="caution">
    <text evidence="2">The sequence shown here is derived from an EMBL/GenBank/DDBJ whole genome shotgun (WGS) entry which is preliminary data.</text>
</comment>
<feature type="transmembrane region" description="Helical" evidence="1">
    <location>
        <begin position="42"/>
        <end position="67"/>
    </location>
</feature>
<organism evidence="2 3">
    <name type="scientific">Steinernema carpocapsae</name>
    <name type="common">Entomopathogenic nematode</name>
    <dbReference type="NCBI Taxonomy" id="34508"/>
    <lineage>
        <taxon>Eukaryota</taxon>
        <taxon>Metazoa</taxon>
        <taxon>Ecdysozoa</taxon>
        <taxon>Nematoda</taxon>
        <taxon>Chromadorea</taxon>
        <taxon>Rhabditida</taxon>
        <taxon>Tylenchina</taxon>
        <taxon>Panagrolaimomorpha</taxon>
        <taxon>Strongyloidoidea</taxon>
        <taxon>Steinernematidae</taxon>
        <taxon>Steinernema</taxon>
    </lineage>
</organism>
<accession>A0A4U5M5H7</accession>
<reference evidence="2 3" key="2">
    <citation type="journal article" date="2019" name="G3 (Bethesda)">
        <title>Hybrid Assembly of the Genome of the Entomopathogenic Nematode Steinernema carpocapsae Identifies the X-Chromosome.</title>
        <authorList>
            <person name="Serra L."/>
            <person name="Macchietto M."/>
            <person name="Macias-Munoz A."/>
            <person name="McGill C.J."/>
            <person name="Rodriguez I.M."/>
            <person name="Rodriguez B."/>
            <person name="Murad R."/>
            <person name="Mortazavi A."/>
        </authorList>
    </citation>
    <scope>NUCLEOTIDE SEQUENCE [LARGE SCALE GENOMIC DNA]</scope>
    <source>
        <strain evidence="2 3">ALL</strain>
    </source>
</reference>
<reference evidence="2 3" key="1">
    <citation type="journal article" date="2015" name="Genome Biol.">
        <title>Comparative genomics of Steinernema reveals deeply conserved gene regulatory networks.</title>
        <authorList>
            <person name="Dillman A.R."/>
            <person name="Macchietto M."/>
            <person name="Porter C.F."/>
            <person name="Rogers A."/>
            <person name="Williams B."/>
            <person name="Antoshechkin I."/>
            <person name="Lee M.M."/>
            <person name="Goodwin Z."/>
            <person name="Lu X."/>
            <person name="Lewis E.E."/>
            <person name="Goodrich-Blair H."/>
            <person name="Stock S.P."/>
            <person name="Adams B.J."/>
            <person name="Sternberg P.W."/>
            <person name="Mortazavi A."/>
        </authorList>
    </citation>
    <scope>NUCLEOTIDE SEQUENCE [LARGE SCALE GENOMIC DNA]</scope>
    <source>
        <strain evidence="2 3">ALL</strain>
    </source>
</reference>
<feature type="transmembrane region" description="Helical" evidence="1">
    <location>
        <begin position="79"/>
        <end position="103"/>
    </location>
</feature>
<name>A0A4U5M5H7_STECR</name>
<gene>
    <name evidence="2" type="ORF">L596_024696</name>
</gene>
<sequence>MVVIMQNYLTLFDYYGIPCFVGIVVIIIGFVALHGIENGRPLLLSGLFFVLGATLGVSLFFVTYLWLPIAKALQSNKEFAQPLIVVSIALIPVVTAFISIWFLHTSVKCFKVLKSNPHMIVESEMD</sequence>
<feature type="transmembrane region" description="Helical" evidence="1">
    <location>
        <begin position="12"/>
        <end position="36"/>
    </location>
</feature>
<keyword evidence="1" id="KW-1133">Transmembrane helix</keyword>
<evidence type="ECO:0000256" key="1">
    <source>
        <dbReference type="SAM" id="Phobius"/>
    </source>
</evidence>
<dbReference type="Proteomes" id="UP000298663">
    <property type="component" value="Unassembled WGS sequence"/>
</dbReference>
<protein>
    <submittedName>
        <fullName evidence="2">Uncharacterized protein</fullName>
    </submittedName>
</protein>
<keyword evidence="1" id="KW-0472">Membrane</keyword>
<keyword evidence="1" id="KW-0812">Transmembrane</keyword>
<dbReference type="EMBL" id="AZBU02000009">
    <property type="protein sequence ID" value="TKR64108.1"/>
    <property type="molecule type" value="Genomic_DNA"/>
</dbReference>
<dbReference type="AlphaFoldDB" id="A0A4U5M5H7"/>
<evidence type="ECO:0000313" key="3">
    <source>
        <dbReference type="Proteomes" id="UP000298663"/>
    </source>
</evidence>